<dbReference type="OrthoDB" id="540503at2759"/>
<evidence type="ECO:0000313" key="4">
    <source>
        <dbReference type="EMBL" id="KAA8492770.1"/>
    </source>
</evidence>
<keyword evidence="5" id="KW-1185">Reference proteome</keyword>
<name>A0A5J4YP85_PORPP</name>
<feature type="region of interest" description="Disordered" evidence="1">
    <location>
        <begin position="297"/>
        <end position="317"/>
    </location>
</feature>
<evidence type="ECO:0000256" key="1">
    <source>
        <dbReference type="SAM" id="MobiDB-lite"/>
    </source>
</evidence>
<comment type="caution">
    <text evidence="4">The sequence shown here is derived from an EMBL/GenBank/DDBJ whole genome shotgun (WGS) entry which is preliminary data.</text>
</comment>
<feature type="compositionally biased region" description="Polar residues" evidence="1">
    <location>
        <begin position="100"/>
        <end position="116"/>
    </location>
</feature>
<dbReference type="Proteomes" id="UP000324585">
    <property type="component" value="Unassembled WGS sequence"/>
</dbReference>
<feature type="region of interest" description="Disordered" evidence="1">
    <location>
        <begin position="356"/>
        <end position="377"/>
    </location>
</feature>
<dbReference type="EMBL" id="VRMN01000008">
    <property type="protein sequence ID" value="KAA8492770.1"/>
    <property type="molecule type" value="Genomic_DNA"/>
</dbReference>
<protein>
    <recommendedName>
        <fullName evidence="3">Nucleotide-diphospho-sugar transferase domain-containing protein</fullName>
    </recommendedName>
</protein>
<keyword evidence="2" id="KW-1133">Transmembrane helix</keyword>
<feature type="compositionally biased region" description="Polar residues" evidence="1">
    <location>
        <begin position="158"/>
        <end position="175"/>
    </location>
</feature>
<feature type="region of interest" description="Disordered" evidence="1">
    <location>
        <begin position="721"/>
        <end position="764"/>
    </location>
</feature>
<organism evidence="4 5">
    <name type="scientific">Porphyridium purpureum</name>
    <name type="common">Red alga</name>
    <name type="synonym">Porphyridium cruentum</name>
    <dbReference type="NCBI Taxonomy" id="35688"/>
    <lineage>
        <taxon>Eukaryota</taxon>
        <taxon>Rhodophyta</taxon>
        <taxon>Bangiophyceae</taxon>
        <taxon>Porphyridiales</taxon>
        <taxon>Porphyridiaceae</taxon>
        <taxon>Porphyridium</taxon>
    </lineage>
</organism>
<keyword evidence="2" id="KW-0472">Membrane</keyword>
<evidence type="ECO:0000259" key="3">
    <source>
        <dbReference type="Pfam" id="PF03407"/>
    </source>
</evidence>
<accession>A0A5J4YP85</accession>
<keyword evidence="2" id="KW-0812">Transmembrane</keyword>
<feature type="transmembrane region" description="Helical" evidence="2">
    <location>
        <begin position="41"/>
        <end position="61"/>
    </location>
</feature>
<feature type="region of interest" description="Disordered" evidence="1">
    <location>
        <begin position="100"/>
        <end position="270"/>
    </location>
</feature>
<dbReference type="Pfam" id="PF03407">
    <property type="entry name" value="Nucleotid_trans"/>
    <property type="match status" value="1"/>
</dbReference>
<dbReference type="AlphaFoldDB" id="A0A5J4YP85"/>
<reference evidence="5" key="1">
    <citation type="journal article" date="2019" name="Nat. Commun.">
        <title>Expansion of phycobilisome linker gene families in mesophilic red algae.</title>
        <authorList>
            <person name="Lee J."/>
            <person name="Kim D."/>
            <person name="Bhattacharya D."/>
            <person name="Yoon H.S."/>
        </authorList>
    </citation>
    <scope>NUCLEOTIDE SEQUENCE [LARGE SCALE GENOMIC DNA]</scope>
    <source>
        <strain evidence="5">CCMP 1328</strain>
    </source>
</reference>
<evidence type="ECO:0000256" key="2">
    <source>
        <dbReference type="SAM" id="Phobius"/>
    </source>
</evidence>
<feature type="compositionally biased region" description="Low complexity" evidence="1">
    <location>
        <begin position="745"/>
        <end position="764"/>
    </location>
</feature>
<proteinExistence type="predicted"/>
<feature type="compositionally biased region" description="Basic and acidic residues" evidence="1">
    <location>
        <begin position="213"/>
        <end position="248"/>
    </location>
</feature>
<feature type="domain" description="Nucleotide-diphospho-sugar transferase" evidence="3">
    <location>
        <begin position="439"/>
        <end position="524"/>
    </location>
</feature>
<evidence type="ECO:0000313" key="5">
    <source>
        <dbReference type="Proteomes" id="UP000324585"/>
    </source>
</evidence>
<dbReference type="InterPro" id="IPR005069">
    <property type="entry name" value="Nucl-diP-sugar_transferase"/>
</dbReference>
<gene>
    <name evidence="4" type="ORF">FVE85_9042</name>
</gene>
<sequence>MSDRARRWRRQAVRLSQLDGDAPSDGAPLGVLPSVLAYARLPVLVLFVMAAAAVWEFHVLVRFHEREFHLHAELAPLEQQNIETESQRGMDDTMRRRLTQEGNIVHATNASSSFSASEREDDDRNDQNTVPMDLVHSPSLSDAADRHDRNDTLITERLTVTSTDVHSPGSLSTNENELKKQVSANVRQDDGDSVHSLTASARPGEPEDNMGNEPRKSQVETGKEPSEFERQADMPQSRSERETDKEQGESEVQVGNKPIELAGQTGKGLSDVITTPESTPSLMHDHSVVLTPKEESGVGESTLPAAPSAAFSTGSRSNAFPDTELGIKDSATELDLTAGASFEAIRAKEKTLQAARSGSSLGSGVGRGHHGLDRGGQAELPQAKVNPWSEELYRRDEFTNLVRSSFIKFTPCVLVVWATFEQRALLLNWMMWIMGSARIERFMIVTHDARLHSYLEQREIRSFLYHERRPVDCPTQSIATSRPYTDGNLLARKLRFIYNLLAFGQSVLLSDLDAIWLRDPVYQWRNIVKPKGGQQVTYSVAFAKAAPGEDMAKQHAFDPGVLLLTRELKRTDDMIYKMQALLEQDLADYCNFGEAGEGNQSAHKFPQRPPPPRNMRQLFEEVLDPPQLGVLRSPDTFGFVSAAFVSPSPQGVTDWLVFSEQSVQRNCSAADSSSSSSSSSSPTRSHIVFLHGDCVVTECLEEGSYERALAAELDTIRAELHRESSSEPRMAVTLSGRPIRGGRSGSASSSTSSTSLLSTHVSTPSWMPRNAKEELALADALVREAQLRCMSLWKLPSDWLSIPAESLRRRLFRQAAGTP</sequence>